<keyword evidence="3" id="KW-1185">Reference proteome</keyword>
<dbReference type="SUPFAM" id="SSF50630">
    <property type="entry name" value="Acid proteases"/>
    <property type="match status" value="1"/>
</dbReference>
<proteinExistence type="predicted"/>
<organism evidence="2 3">
    <name type="scientific">Sphingomonas qilianensis</name>
    <dbReference type="NCBI Taxonomy" id="1736690"/>
    <lineage>
        <taxon>Bacteria</taxon>
        <taxon>Pseudomonadati</taxon>
        <taxon>Pseudomonadota</taxon>
        <taxon>Alphaproteobacteria</taxon>
        <taxon>Sphingomonadales</taxon>
        <taxon>Sphingomonadaceae</taxon>
        <taxon>Sphingomonas</taxon>
    </lineage>
</organism>
<feature type="transmembrane region" description="Helical" evidence="1">
    <location>
        <begin position="29"/>
        <end position="46"/>
    </location>
</feature>
<evidence type="ECO:0000256" key="1">
    <source>
        <dbReference type="SAM" id="Phobius"/>
    </source>
</evidence>
<evidence type="ECO:0000313" key="2">
    <source>
        <dbReference type="EMBL" id="MEN2784921.1"/>
    </source>
</evidence>
<dbReference type="Pfam" id="PF13650">
    <property type="entry name" value="Asp_protease_2"/>
    <property type="match status" value="1"/>
</dbReference>
<name>A0ABU9XM77_9SPHN</name>
<dbReference type="GO" id="GO:0008233">
    <property type="term" value="F:peptidase activity"/>
    <property type="evidence" value="ECO:0007669"/>
    <property type="project" value="UniProtKB-KW"/>
</dbReference>
<dbReference type="Proteomes" id="UP001404104">
    <property type="component" value="Unassembled WGS sequence"/>
</dbReference>
<protein>
    <submittedName>
        <fullName evidence="2">Aspartyl protease family protein</fullName>
    </submittedName>
</protein>
<keyword evidence="2" id="KW-0378">Hydrolase</keyword>
<dbReference type="Gene3D" id="2.40.70.10">
    <property type="entry name" value="Acid Proteases"/>
    <property type="match status" value="1"/>
</dbReference>
<evidence type="ECO:0000313" key="3">
    <source>
        <dbReference type="Proteomes" id="UP001404104"/>
    </source>
</evidence>
<accession>A0ABU9XM77</accession>
<keyword evidence="1" id="KW-1133">Transmembrane helix</keyword>
<dbReference type="GO" id="GO:0006508">
    <property type="term" value="P:proteolysis"/>
    <property type="evidence" value="ECO:0007669"/>
    <property type="project" value="UniProtKB-KW"/>
</dbReference>
<keyword evidence="2" id="KW-0645">Protease</keyword>
<dbReference type="InterPro" id="IPR021109">
    <property type="entry name" value="Peptidase_aspartic_dom_sf"/>
</dbReference>
<dbReference type="EMBL" id="JBDIMF010000001">
    <property type="protein sequence ID" value="MEN2784921.1"/>
    <property type="molecule type" value="Genomic_DNA"/>
</dbReference>
<gene>
    <name evidence="2" type="ORF">ABC969_00605</name>
</gene>
<keyword evidence="1" id="KW-0472">Membrane</keyword>
<keyword evidence="1" id="KW-0812">Transmembrane</keyword>
<comment type="caution">
    <text evidence="2">The sequence shown here is derived from an EMBL/GenBank/DDBJ whole genome shotgun (WGS) entry which is preliminary data.</text>
</comment>
<sequence length="125" mass="13278">MAFLLLTLILPVTALVARRVPLGQLLKMASAWVVIFSILMLLVGNWERVAPAFRSLGDMLGISDQSVSGGTVRIRMAEDGHFWALVRLNGVERRMLIDSGATTTAISTDTAAAAGLDLDAAASIP</sequence>
<reference evidence="2 3" key="1">
    <citation type="submission" date="2024-05" db="EMBL/GenBank/DDBJ databases">
        <authorList>
            <person name="Liu Q."/>
            <person name="Xin Y.-H."/>
        </authorList>
    </citation>
    <scope>NUCLEOTIDE SEQUENCE [LARGE SCALE GENOMIC DNA]</scope>
    <source>
        <strain evidence="2 3">CGMCC 1.15349</strain>
    </source>
</reference>